<dbReference type="InterPro" id="IPR032634">
    <property type="entry name" value="Gef2/Nod1_dom"/>
</dbReference>
<protein>
    <recommendedName>
        <fullName evidence="3">DH domain-containing protein</fullName>
    </recommendedName>
</protein>
<proteinExistence type="predicted"/>
<sequence>MVTISAEPAALSATDLELFYTTDDLLSKSPVLIFYGPTATSTQATHSHSRIQAHVFTPAGLQNYARLVIAPTASFYKAVTCLPREEQGDEICRGLAFSLYKYYLELPAQVKQIWEEQYSTMGRLPSAPKLFTESHAAMVAARMVKVTNVAAIIADVRHALGEQTLSWLDIDVVLPPSSIQKPASDPDSAPFDEADEEDLQPRYGKYAPAIKLLGESSFLPTSKLRRAPSRPTSINRSQAFSRKQKEALRREMCELLDTEENYVSKLYDLVHSVAVDFRAKAKLKNFSSTSPSEQALRGLFPPSLDKILEVNSGFMETIRTVLEETENGAIQDIEATTDDIFVAPLRGQQETADVTGAIGLAKALVEWLPQFADCYTEYIAAHAQFSQFLKTFMKDTGSSFSKRVHETGEQRLMSMLIEPVQRLPRYTLYIDNIVKQLPLRHPALKILLKARDIISEICSREGSAAQQSKVVDRLRKIVFSWPLSFRPQGRLINVVDFVELSPPYWGDLNGPSTTPGFLLLFADFIVILHKPKGSTLTARSFLAELENNKPSEDTSGYLGPIFHQQLKLSEVFLSEHSEGNILHLLSPVPPSTQPGRPRSPKRHSDGVRMYYLQGPYEGKAHRFVEDVTKARVEGRYPETERESFKWEVRSAVGDLSLFFAITEESQDISTEGRGSPATVQLLVDVGKHSHGPVVGEGGIEMTIAISILEDGFFLLETSGTNGYTARDKLTQKEFLPVLSKRLANFFQVRNHIKNAALTETYLSRNQQILKSLSLQVERLEDDQEDKARSPSPVKMLSSFFGGSVHKEGGSRKLQRNASSLSDISRNAPALQPTPVRTQSRDGELTRPTPLSRPNSSNKTVTFNANALLTDPLMKLEEAMATFILALHARKGNIVGRSVRARSVADELAVNEVYNGLLENPANVEVAAQSPVDVLFAAFEKFLKVAWTEKMGPVISQPMLSSLQQRSDSMYPGEFEDFFRNMLHEMAPQNQRSLKQVIKLLAELLDGTCNDGDRGILTAAFAEMLTSEGNAIEYISLMDRLIQDIEALLDAQPTGSSTPQYGSMDSKSRAAAAGSISSNTSLRKRFGFGTLTRENSKSETPTESKVGSLWRSLSKNTHGTESQPNSMSKAGIPSLNRSQSIDTGVQSAPRRPTSRDRPTVLGAFAFESGPSPHSRSFLGAPLGTIGEVSSTKAGLPRRKRRSSLSDLKSLQSTNEAPAWTPQTPRPTKSTQMNARQSTVSPQTPTTPKQQKVAAEPSTPASVKPSIIPSTPATLRVSAIPAPSRLASPFRRESSPANTLDRPSSLRPKSLSAKPETKDEVVIKSYSPRKKRTDSISTIPLLRPTGTPGLSERPIPEKNVRLEPSTPRPSIKATIPATATPALASARRLKMQSPQKLRERLQNQQRDIESASKALQNELSAIGQELNSKGTPRAPAVPSIIPSTPGGSNSRSLEARLAKLEKQLVSTLDALQTQSTNINNDLTSSLQVSEARAKHLDQLYRDMNAENEALYMRFNEELETVERSVRKGRGNEAIDRRMRASEEECARLRKENARLKREVAGLKAQIRE</sequence>
<feature type="region of interest" description="Disordered" evidence="2">
    <location>
        <begin position="1087"/>
        <end position="1156"/>
    </location>
</feature>
<feature type="compositionally biased region" description="Low complexity" evidence="2">
    <location>
        <begin position="1235"/>
        <end position="1251"/>
    </location>
</feature>
<feature type="compositionally biased region" description="Polar residues" evidence="2">
    <location>
        <begin position="815"/>
        <end position="824"/>
    </location>
</feature>
<dbReference type="GO" id="GO:0032955">
    <property type="term" value="P:regulation of division septum assembly"/>
    <property type="evidence" value="ECO:0007669"/>
    <property type="project" value="TreeGrafter"/>
</dbReference>
<dbReference type="Pfam" id="PF25351">
    <property type="entry name" value="PH_BUD3_C"/>
    <property type="match status" value="1"/>
</dbReference>
<feature type="region of interest" description="Disordered" evidence="2">
    <location>
        <begin position="801"/>
        <end position="858"/>
    </location>
</feature>
<dbReference type="EMBL" id="MU006564">
    <property type="protein sequence ID" value="KAF2750335.1"/>
    <property type="molecule type" value="Genomic_DNA"/>
</dbReference>
<feature type="compositionally biased region" description="Polar residues" evidence="2">
    <location>
        <begin position="1210"/>
        <end position="1234"/>
    </location>
</feature>
<dbReference type="PROSITE" id="PS50010">
    <property type="entry name" value="DH_2"/>
    <property type="match status" value="1"/>
</dbReference>
<keyword evidence="1" id="KW-0175">Coiled coil</keyword>
<dbReference type="OrthoDB" id="4066896at2759"/>
<feature type="region of interest" description="Disordered" evidence="2">
    <location>
        <begin position="1284"/>
        <end position="1370"/>
    </location>
</feature>
<feature type="region of interest" description="Disordered" evidence="2">
    <location>
        <begin position="178"/>
        <end position="197"/>
    </location>
</feature>
<gene>
    <name evidence="4" type="ORF">M011DRAFT_396973</name>
</gene>
<dbReference type="SUPFAM" id="SSF48065">
    <property type="entry name" value="DBL homology domain (DH-domain)"/>
    <property type="match status" value="1"/>
</dbReference>
<dbReference type="GO" id="GO:0005737">
    <property type="term" value="C:cytoplasm"/>
    <property type="evidence" value="ECO:0007669"/>
    <property type="project" value="TreeGrafter"/>
</dbReference>
<feature type="domain" description="DH" evidence="3">
    <location>
        <begin position="247"/>
        <end position="464"/>
    </location>
</feature>
<name>A0A6A6VIB9_9PLEO</name>
<dbReference type="Pfam" id="PF00621">
    <property type="entry name" value="RhoGEF"/>
    <property type="match status" value="1"/>
</dbReference>
<feature type="region of interest" description="Disordered" evidence="2">
    <location>
        <begin position="1424"/>
        <end position="1449"/>
    </location>
</feature>
<dbReference type="InterPro" id="IPR051492">
    <property type="entry name" value="Dynamin-Rho_GEF"/>
</dbReference>
<dbReference type="Proteomes" id="UP000799440">
    <property type="component" value="Unassembled WGS sequence"/>
</dbReference>
<evidence type="ECO:0000313" key="4">
    <source>
        <dbReference type="EMBL" id="KAF2750335.1"/>
    </source>
</evidence>
<accession>A0A6A6VIB9</accession>
<evidence type="ECO:0000256" key="2">
    <source>
        <dbReference type="SAM" id="MobiDB-lite"/>
    </source>
</evidence>
<dbReference type="GO" id="GO:0005085">
    <property type="term" value="F:guanyl-nucleotide exchange factor activity"/>
    <property type="evidence" value="ECO:0007669"/>
    <property type="project" value="InterPro"/>
</dbReference>
<feature type="compositionally biased region" description="Polar residues" evidence="2">
    <location>
        <begin position="1102"/>
        <end position="1127"/>
    </location>
</feature>
<dbReference type="Gene3D" id="1.20.900.10">
    <property type="entry name" value="Dbl homology (DH) domain"/>
    <property type="match status" value="1"/>
</dbReference>
<dbReference type="PANTHER" id="PTHR22834">
    <property type="entry name" value="NUCLEAR FUSION PROTEIN FUS2"/>
    <property type="match status" value="1"/>
</dbReference>
<dbReference type="InterPro" id="IPR000219">
    <property type="entry name" value="DH_dom"/>
</dbReference>
<dbReference type="SMART" id="SM00325">
    <property type="entry name" value="RhoGEF"/>
    <property type="match status" value="1"/>
</dbReference>
<feature type="compositionally biased region" description="Polar residues" evidence="2">
    <location>
        <begin position="1134"/>
        <end position="1145"/>
    </location>
</feature>
<keyword evidence="5" id="KW-1185">Reference proteome</keyword>
<dbReference type="PANTHER" id="PTHR22834:SF21">
    <property type="entry name" value="GUANYL NUCLEOTIDE EXCHANGE FACTOR, PUTATIVE (AFU_ORTHOLOGUE AFUA_5G11890)-RELATED"/>
    <property type="match status" value="1"/>
</dbReference>
<evidence type="ECO:0000256" key="1">
    <source>
        <dbReference type="SAM" id="Coils"/>
    </source>
</evidence>
<feature type="region of interest" description="Disordered" evidence="2">
    <location>
        <begin position="583"/>
        <end position="605"/>
    </location>
</feature>
<feature type="region of interest" description="Disordered" evidence="2">
    <location>
        <begin position="1051"/>
        <end position="1075"/>
    </location>
</feature>
<dbReference type="InterPro" id="IPR035899">
    <property type="entry name" value="DBL_dom_sf"/>
</dbReference>
<dbReference type="GO" id="GO:0031991">
    <property type="term" value="P:regulation of actomyosin contractile ring contraction"/>
    <property type="evidence" value="ECO:0007669"/>
    <property type="project" value="TreeGrafter"/>
</dbReference>
<reference evidence="4" key="1">
    <citation type="journal article" date="2020" name="Stud. Mycol.">
        <title>101 Dothideomycetes genomes: a test case for predicting lifestyles and emergence of pathogens.</title>
        <authorList>
            <person name="Haridas S."/>
            <person name="Albert R."/>
            <person name="Binder M."/>
            <person name="Bloem J."/>
            <person name="Labutti K."/>
            <person name="Salamov A."/>
            <person name="Andreopoulos B."/>
            <person name="Baker S."/>
            <person name="Barry K."/>
            <person name="Bills G."/>
            <person name="Bluhm B."/>
            <person name="Cannon C."/>
            <person name="Castanera R."/>
            <person name="Culley D."/>
            <person name="Daum C."/>
            <person name="Ezra D."/>
            <person name="Gonzalez J."/>
            <person name="Henrissat B."/>
            <person name="Kuo A."/>
            <person name="Liang C."/>
            <person name="Lipzen A."/>
            <person name="Lutzoni F."/>
            <person name="Magnuson J."/>
            <person name="Mondo S."/>
            <person name="Nolan M."/>
            <person name="Ohm R."/>
            <person name="Pangilinan J."/>
            <person name="Park H.-J."/>
            <person name="Ramirez L."/>
            <person name="Alfaro M."/>
            <person name="Sun H."/>
            <person name="Tritt A."/>
            <person name="Yoshinaga Y."/>
            <person name="Zwiers L.-H."/>
            <person name="Turgeon B."/>
            <person name="Goodwin S."/>
            <person name="Spatafora J."/>
            <person name="Crous P."/>
            <person name="Grigoriev I."/>
        </authorList>
    </citation>
    <scope>NUCLEOTIDE SEQUENCE</scope>
    <source>
        <strain evidence="4">CBS 119925</strain>
    </source>
</reference>
<feature type="compositionally biased region" description="Polar residues" evidence="2">
    <location>
        <begin position="1439"/>
        <end position="1449"/>
    </location>
</feature>
<evidence type="ECO:0000259" key="3">
    <source>
        <dbReference type="PROSITE" id="PS50010"/>
    </source>
</evidence>
<dbReference type="InterPro" id="IPR057454">
    <property type="entry name" value="Bud3_C"/>
</dbReference>
<feature type="coiled-coil region" evidence="1">
    <location>
        <begin position="762"/>
        <end position="789"/>
    </location>
</feature>
<feature type="coiled-coil region" evidence="1">
    <location>
        <begin position="1529"/>
        <end position="1563"/>
    </location>
</feature>
<feature type="compositionally biased region" description="Polar residues" evidence="2">
    <location>
        <begin position="1052"/>
        <end position="1064"/>
    </location>
</feature>
<evidence type="ECO:0000313" key="5">
    <source>
        <dbReference type="Proteomes" id="UP000799440"/>
    </source>
</evidence>
<organism evidence="4 5">
    <name type="scientific">Sporormia fimetaria CBS 119925</name>
    <dbReference type="NCBI Taxonomy" id="1340428"/>
    <lineage>
        <taxon>Eukaryota</taxon>
        <taxon>Fungi</taxon>
        <taxon>Dikarya</taxon>
        <taxon>Ascomycota</taxon>
        <taxon>Pezizomycotina</taxon>
        <taxon>Dothideomycetes</taxon>
        <taxon>Pleosporomycetidae</taxon>
        <taxon>Pleosporales</taxon>
        <taxon>Sporormiaceae</taxon>
        <taxon>Sporormia</taxon>
    </lineage>
</organism>
<feature type="region of interest" description="Disordered" evidence="2">
    <location>
        <begin position="1185"/>
        <end position="1266"/>
    </location>
</feature>
<dbReference type="Pfam" id="PF17114">
    <property type="entry name" value="Nod1"/>
    <property type="match status" value="1"/>
</dbReference>